<comment type="caution">
    <text evidence="2">The sequence shown here is derived from an EMBL/GenBank/DDBJ whole genome shotgun (WGS) entry which is preliminary data.</text>
</comment>
<dbReference type="Proteomes" id="UP001157034">
    <property type="component" value="Unassembled WGS sequence"/>
</dbReference>
<protein>
    <submittedName>
        <fullName evidence="2">Uncharacterized protein</fullName>
    </submittedName>
</protein>
<evidence type="ECO:0000313" key="3">
    <source>
        <dbReference type="Proteomes" id="UP001157034"/>
    </source>
</evidence>
<proteinExistence type="predicted"/>
<sequence length="146" mass="15929">MDHLVHRDAAGARRLAEPPALRRGADAEEALDGRGAEASAGDRRPHRGIRGEVPHDVRREQPHPRRVARGDRGARVGDRDRQRLLAHDVLAGGGGSLDHRAMRVGGRGDVDDVDVGDELVEESTARPPYRLVITGAWSSIEWTMTS</sequence>
<feature type="compositionally biased region" description="Basic and acidic residues" evidence="1">
    <location>
        <begin position="23"/>
        <end position="80"/>
    </location>
</feature>
<organism evidence="2 3">
    <name type="scientific">Pseudolysinimonas kribbensis</name>
    <dbReference type="NCBI Taxonomy" id="433641"/>
    <lineage>
        <taxon>Bacteria</taxon>
        <taxon>Bacillati</taxon>
        <taxon>Actinomycetota</taxon>
        <taxon>Actinomycetes</taxon>
        <taxon>Micrococcales</taxon>
        <taxon>Microbacteriaceae</taxon>
        <taxon>Pseudolysinimonas</taxon>
    </lineage>
</organism>
<dbReference type="EMBL" id="BSVB01000001">
    <property type="protein sequence ID" value="GMA94225.1"/>
    <property type="molecule type" value="Genomic_DNA"/>
</dbReference>
<feature type="region of interest" description="Disordered" evidence="1">
    <location>
        <begin position="1"/>
        <end position="80"/>
    </location>
</feature>
<reference evidence="3" key="1">
    <citation type="journal article" date="2019" name="Int. J. Syst. Evol. Microbiol.">
        <title>The Global Catalogue of Microorganisms (GCM) 10K type strain sequencing project: providing services to taxonomists for standard genome sequencing and annotation.</title>
        <authorList>
            <consortium name="The Broad Institute Genomics Platform"/>
            <consortium name="The Broad Institute Genome Sequencing Center for Infectious Disease"/>
            <person name="Wu L."/>
            <person name="Ma J."/>
        </authorList>
    </citation>
    <scope>NUCLEOTIDE SEQUENCE [LARGE SCALE GENOMIC DNA]</scope>
    <source>
        <strain evidence="3">NBRC 108894</strain>
    </source>
</reference>
<gene>
    <name evidence="2" type="ORF">GCM10025881_10490</name>
</gene>
<evidence type="ECO:0000313" key="2">
    <source>
        <dbReference type="EMBL" id="GMA94225.1"/>
    </source>
</evidence>
<feature type="compositionally biased region" description="Basic and acidic residues" evidence="1">
    <location>
        <begin position="1"/>
        <end position="16"/>
    </location>
</feature>
<keyword evidence="3" id="KW-1185">Reference proteome</keyword>
<name>A0ABQ6K574_9MICO</name>
<accession>A0ABQ6K574</accession>
<evidence type="ECO:0000256" key="1">
    <source>
        <dbReference type="SAM" id="MobiDB-lite"/>
    </source>
</evidence>